<protein>
    <recommendedName>
        <fullName evidence="2">Ribosomal silencing factor RsfS</fullName>
    </recommendedName>
</protein>
<dbReference type="NCBIfam" id="TIGR00090">
    <property type="entry name" value="rsfS_iojap_ybeB"/>
    <property type="match status" value="1"/>
</dbReference>
<keyword evidence="2" id="KW-0963">Cytoplasm</keyword>
<comment type="similarity">
    <text evidence="1 2">Belongs to the Iojap/RsfS family.</text>
</comment>
<dbReference type="PANTHER" id="PTHR21043">
    <property type="entry name" value="IOJAP SUPERFAMILY ORTHOLOG"/>
    <property type="match status" value="1"/>
</dbReference>
<organism evidence="3 4">
    <name type="scientific">Facklamia lactis</name>
    <dbReference type="NCBI Taxonomy" id="2749967"/>
    <lineage>
        <taxon>Bacteria</taxon>
        <taxon>Bacillati</taxon>
        <taxon>Bacillota</taxon>
        <taxon>Bacilli</taxon>
        <taxon>Lactobacillales</taxon>
        <taxon>Aerococcaceae</taxon>
        <taxon>Facklamia</taxon>
    </lineage>
</organism>
<keyword evidence="2" id="KW-0678">Repressor</keyword>
<keyword evidence="2" id="KW-0810">Translation regulation</keyword>
<reference evidence="3 4" key="1">
    <citation type="submission" date="2020-07" db="EMBL/GenBank/DDBJ databases">
        <title>Facklamia lactis sp. nov., isolated from raw milk.</title>
        <authorList>
            <person name="Doll E.V."/>
            <person name="Huptas C."/>
            <person name="Staib L."/>
            <person name="Wenning M."/>
            <person name="Scherer S."/>
        </authorList>
    </citation>
    <scope>NUCLEOTIDE SEQUENCE [LARGE SCALE GENOMIC DNA]</scope>
    <source>
        <strain evidence="3 4">DSM 111018</strain>
    </source>
</reference>
<proteinExistence type="inferred from homology"/>
<comment type="function">
    <text evidence="2">Functions as a ribosomal silencing factor. Interacts with ribosomal protein uL14 (rplN), blocking formation of intersubunit bridge B8. Prevents association of the 30S and 50S ribosomal subunits and the formation of functional ribosomes, thus repressing translation.</text>
</comment>
<dbReference type="Pfam" id="PF02410">
    <property type="entry name" value="RsfS"/>
    <property type="match status" value="1"/>
</dbReference>
<evidence type="ECO:0000313" key="3">
    <source>
        <dbReference type="EMBL" id="MBG9986721.1"/>
    </source>
</evidence>
<evidence type="ECO:0000313" key="4">
    <source>
        <dbReference type="Proteomes" id="UP000721415"/>
    </source>
</evidence>
<evidence type="ECO:0000256" key="1">
    <source>
        <dbReference type="ARBA" id="ARBA00010574"/>
    </source>
</evidence>
<comment type="caution">
    <text evidence="3">The sequence shown here is derived from an EMBL/GenBank/DDBJ whole genome shotgun (WGS) entry which is preliminary data.</text>
</comment>
<comment type="subunit">
    <text evidence="2">Interacts with ribosomal protein uL14 (rplN).</text>
</comment>
<dbReference type="SUPFAM" id="SSF81301">
    <property type="entry name" value="Nucleotidyltransferase"/>
    <property type="match status" value="1"/>
</dbReference>
<dbReference type="Proteomes" id="UP000721415">
    <property type="component" value="Unassembled WGS sequence"/>
</dbReference>
<dbReference type="InterPro" id="IPR004394">
    <property type="entry name" value="Iojap/RsfS/C7orf30"/>
</dbReference>
<dbReference type="EMBL" id="JACBXQ010000004">
    <property type="protein sequence ID" value="MBG9986721.1"/>
    <property type="molecule type" value="Genomic_DNA"/>
</dbReference>
<dbReference type="Gene3D" id="3.30.460.10">
    <property type="entry name" value="Beta Polymerase, domain 2"/>
    <property type="match status" value="1"/>
</dbReference>
<gene>
    <name evidence="2 3" type="primary">rsfS</name>
    <name evidence="3" type="ORF">HZY91_07405</name>
</gene>
<dbReference type="HAMAP" id="MF_01477">
    <property type="entry name" value="Iojap_RsfS"/>
    <property type="match status" value="1"/>
</dbReference>
<evidence type="ECO:0000256" key="2">
    <source>
        <dbReference type="HAMAP-Rule" id="MF_01477"/>
    </source>
</evidence>
<name>A0ABS0LRD0_9LACT</name>
<dbReference type="PANTHER" id="PTHR21043:SF0">
    <property type="entry name" value="MITOCHONDRIAL ASSEMBLY OF RIBOSOMAL LARGE SUBUNIT PROTEIN 1"/>
    <property type="match status" value="1"/>
</dbReference>
<keyword evidence="4" id="KW-1185">Reference proteome</keyword>
<comment type="subcellular location">
    <subcellularLocation>
        <location evidence="2">Cytoplasm</location>
    </subcellularLocation>
</comment>
<accession>A0ABS0LRD0</accession>
<dbReference type="InterPro" id="IPR043519">
    <property type="entry name" value="NT_sf"/>
</dbReference>
<dbReference type="RefSeq" id="WP_197115760.1">
    <property type="nucleotide sequence ID" value="NZ_JACBXQ010000004.1"/>
</dbReference>
<sequence>MTLNAYEKLEIIVKAADDRLAQDIVAMDVSQLTPLAEYFLVMHARNDRQLVAIMDEIIEQCRKSGIEIKGTEGKDGGKWVLMDINDIVVHLFHYQERSHYNIEKVWVDAPLVDVTQWVNE</sequence>